<reference evidence="2 3" key="1">
    <citation type="submission" date="2024-10" db="EMBL/GenBank/DDBJ databases">
        <title>The Natural Products Discovery Center: Release of the First 8490 Sequenced Strains for Exploring Actinobacteria Biosynthetic Diversity.</title>
        <authorList>
            <person name="Kalkreuter E."/>
            <person name="Kautsar S.A."/>
            <person name="Yang D."/>
            <person name="Bader C.D."/>
            <person name="Teijaro C.N."/>
            <person name="Fluegel L."/>
            <person name="Davis C.M."/>
            <person name="Simpson J.R."/>
            <person name="Lauterbach L."/>
            <person name="Steele A.D."/>
            <person name="Gui C."/>
            <person name="Meng S."/>
            <person name="Li G."/>
            <person name="Viehrig K."/>
            <person name="Ye F."/>
            <person name="Su P."/>
            <person name="Kiefer A.F."/>
            <person name="Nichols A."/>
            <person name="Cepeda A.J."/>
            <person name="Yan W."/>
            <person name="Fan B."/>
            <person name="Jiang Y."/>
            <person name="Adhikari A."/>
            <person name="Zheng C.-J."/>
            <person name="Schuster L."/>
            <person name="Cowan T.M."/>
            <person name="Smanski M.J."/>
            <person name="Chevrette M.G."/>
            <person name="De Carvalho L.P.S."/>
            <person name="Shen B."/>
        </authorList>
    </citation>
    <scope>NUCLEOTIDE SEQUENCE [LARGE SCALE GENOMIC DNA]</scope>
    <source>
        <strain evidence="2 3">NPDC049503</strain>
    </source>
</reference>
<feature type="region of interest" description="Disordered" evidence="1">
    <location>
        <begin position="69"/>
        <end position="99"/>
    </location>
</feature>
<feature type="compositionally biased region" description="Low complexity" evidence="1">
    <location>
        <begin position="179"/>
        <end position="195"/>
    </location>
</feature>
<comment type="caution">
    <text evidence="2">The sequence shown here is derived from an EMBL/GenBank/DDBJ whole genome shotgun (WGS) entry which is preliminary data.</text>
</comment>
<organism evidence="2 3">
    <name type="scientific">Nonomuraea indica</name>
    <dbReference type="NCBI Taxonomy" id="1581193"/>
    <lineage>
        <taxon>Bacteria</taxon>
        <taxon>Bacillati</taxon>
        <taxon>Actinomycetota</taxon>
        <taxon>Actinomycetes</taxon>
        <taxon>Streptosporangiales</taxon>
        <taxon>Streptosporangiaceae</taxon>
        <taxon>Nonomuraea</taxon>
    </lineage>
</organism>
<protein>
    <submittedName>
        <fullName evidence="2">Uncharacterized protein</fullName>
    </submittedName>
</protein>
<dbReference type="EMBL" id="JBITMB010000003">
    <property type="protein sequence ID" value="MFI7441057.1"/>
    <property type="molecule type" value="Genomic_DNA"/>
</dbReference>
<feature type="region of interest" description="Disordered" evidence="1">
    <location>
        <begin position="175"/>
        <end position="231"/>
    </location>
</feature>
<evidence type="ECO:0000256" key="1">
    <source>
        <dbReference type="SAM" id="MobiDB-lite"/>
    </source>
</evidence>
<proteinExistence type="predicted"/>
<dbReference type="Proteomes" id="UP001612928">
    <property type="component" value="Unassembled WGS sequence"/>
</dbReference>
<feature type="compositionally biased region" description="Pro residues" evidence="1">
    <location>
        <begin position="196"/>
        <end position="205"/>
    </location>
</feature>
<name>A0ABW8A3K7_9ACTN</name>
<evidence type="ECO:0000313" key="2">
    <source>
        <dbReference type="EMBL" id="MFI7441057.1"/>
    </source>
</evidence>
<keyword evidence="3" id="KW-1185">Reference proteome</keyword>
<accession>A0ABW8A3K7</accession>
<dbReference type="RefSeq" id="WP_397020847.1">
    <property type="nucleotide sequence ID" value="NZ_JBITMB010000003.1"/>
</dbReference>
<feature type="compositionally biased region" description="Basic and acidic residues" evidence="1">
    <location>
        <begin position="79"/>
        <end position="88"/>
    </location>
</feature>
<feature type="compositionally biased region" description="Basic and acidic residues" evidence="1">
    <location>
        <begin position="221"/>
        <end position="231"/>
    </location>
</feature>
<gene>
    <name evidence="2" type="ORF">ACIBP5_13975</name>
</gene>
<sequence length="231" mass="24805">MALPTVARIGEFIRRRWTQAEITSRRFAAEADHAEGAAGDMPAAIEADTTITRPQRQVMIDIYESFQRQNRGEAAGPAPRDRLAERTDSSAGEGGGPMTFADEVKKITRSKPFYAVAGAGGYAVEQWRRLRQTQTRHGGVRGTTRDVLGRTRETMARDLPRLYDDLAVRGRELMGRSGGAAADDASAATPTTPHAPGGPPEPVVQPSPAGAPTGSRATRTRKAEPRGRSGT</sequence>
<evidence type="ECO:0000313" key="3">
    <source>
        <dbReference type="Proteomes" id="UP001612928"/>
    </source>
</evidence>